<sequence length="286" mass="29160">MIATSTAAAISAGAAVAGTAMSAYSSVQSGKAGARQAGLEARSAQLQAIQAQQKAAQIERSQIPLAQAQAQQGVARRGLFDMEEVAIRSGAGLEAGQLADRRDALQAEAQRAQTEGQFAMAQRSAQLRSGLATLAASRAGRGSSSGPSAMALANRVSRDSRAQIGLEQAGYAARSADAMTGAAQAEAQRGATLVDSIRKIAVLDQERFGNELSIWKAGADAGDLAHEAAMDRLYGSQSALVSAEASRRSRESLVAGGVGAFGSLVRGVGAVADIYSPPTTKKGAKE</sequence>
<dbReference type="AlphaFoldDB" id="A0A560BNI7"/>
<name>A0A560BNI7_AZOBR</name>
<organism evidence="1 2">
    <name type="scientific">Azospirillum brasilense</name>
    <dbReference type="NCBI Taxonomy" id="192"/>
    <lineage>
        <taxon>Bacteria</taxon>
        <taxon>Pseudomonadati</taxon>
        <taxon>Pseudomonadota</taxon>
        <taxon>Alphaproteobacteria</taxon>
        <taxon>Rhodospirillales</taxon>
        <taxon>Azospirillaceae</taxon>
        <taxon>Azospirillum</taxon>
    </lineage>
</organism>
<proteinExistence type="predicted"/>
<dbReference type="RefSeq" id="WP_145671834.1">
    <property type="nucleotide sequence ID" value="NZ_VITF01000001.1"/>
</dbReference>
<accession>A0A560BNI7</accession>
<evidence type="ECO:0000313" key="2">
    <source>
        <dbReference type="Proteomes" id="UP000316083"/>
    </source>
</evidence>
<protein>
    <submittedName>
        <fullName evidence="1">Uncharacterized protein</fullName>
    </submittedName>
</protein>
<dbReference type="Proteomes" id="UP000316083">
    <property type="component" value="Unassembled WGS sequence"/>
</dbReference>
<reference evidence="1 2" key="1">
    <citation type="submission" date="2019-06" db="EMBL/GenBank/DDBJ databases">
        <title>Genomic Encyclopedia of Type Strains, Phase IV (KMG-V): Genome sequencing to study the core and pangenomes of soil and plant-associated prokaryotes.</title>
        <authorList>
            <person name="Whitman W."/>
        </authorList>
    </citation>
    <scope>NUCLEOTIDE SEQUENCE [LARGE SCALE GENOMIC DNA]</scope>
    <source>
        <strain evidence="1 2">BR 11796</strain>
    </source>
</reference>
<evidence type="ECO:0000313" key="1">
    <source>
        <dbReference type="EMBL" id="TWA74173.1"/>
    </source>
</evidence>
<dbReference type="EMBL" id="VITF01000001">
    <property type="protein sequence ID" value="TWA74173.1"/>
    <property type="molecule type" value="Genomic_DNA"/>
</dbReference>
<gene>
    <name evidence="1" type="ORF">FBZ82_101188</name>
</gene>
<comment type="caution">
    <text evidence="1">The sequence shown here is derived from an EMBL/GenBank/DDBJ whole genome shotgun (WGS) entry which is preliminary data.</text>
</comment>